<sequence>MSQTSKLKEIQSQIESLNQNIICIIQQQQVEKDKQIQEQQKNQDESKKFNLNLNTFQQQITKNNSDQKNIFDEKLKNIDTRLSQYEKKVSDLEERIYKCLKQQNQKISKLEETNEVLKKEISVQNSLSVKTFQTQLGEVKQNLQDQINTLRQNQLQEQEYKNMSIDFTTIIDQWKEYKNKINTDQEKIQVQQQSQDQKLEKIAEMLNIQIIENKNQITELNKDNADLKSQIDILKQNYSLKTELEDLQKKSQDDKVKLLESQVQILLLQNQLAQAIMPVNQVKALIDYFRDKKNLNEFLRKIRKNLQD</sequence>
<dbReference type="AlphaFoldDB" id="A0CHW2"/>
<feature type="coiled-coil region" evidence="1">
    <location>
        <begin position="203"/>
        <end position="237"/>
    </location>
</feature>
<reference evidence="2 3" key="1">
    <citation type="journal article" date="2006" name="Nature">
        <title>Global trends of whole-genome duplications revealed by the ciliate Paramecium tetraurelia.</title>
        <authorList>
            <consortium name="Genoscope"/>
            <person name="Aury J.-M."/>
            <person name="Jaillon O."/>
            <person name="Duret L."/>
            <person name="Noel B."/>
            <person name="Jubin C."/>
            <person name="Porcel B.M."/>
            <person name="Segurens B."/>
            <person name="Daubin V."/>
            <person name="Anthouard V."/>
            <person name="Aiach N."/>
            <person name="Arnaiz O."/>
            <person name="Billaut A."/>
            <person name="Beisson J."/>
            <person name="Blanc I."/>
            <person name="Bouhouche K."/>
            <person name="Camara F."/>
            <person name="Duharcourt S."/>
            <person name="Guigo R."/>
            <person name="Gogendeau D."/>
            <person name="Katinka M."/>
            <person name="Keller A.-M."/>
            <person name="Kissmehl R."/>
            <person name="Klotz C."/>
            <person name="Koll F."/>
            <person name="Le Moue A."/>
            <person name="Lepere C."/>
            <person name="Malinsky S."/>
            <person name="Nowacki M."/>
            <person name="Nowak J.K."/>
            <person name="Plattner H."/>
            <person name="Poulain J."/>
            <person name="Ruiz F."/>
            <person name="Serrano V."/>
            <person name="Zagulski M."/>
            <person name="Dessen P."/>
            <person name="Betermier M."/>
            <person name="Weissenbach J."/>
            <person name="Scarpelli C."/>
            <person name="Schachter V."/>
            <person name="Sperling L."/>
            <person name="Meyer E."/>
            <person name="Cohen J."/>
            <person name="Wincker P."/>
        </authorList>
    </citation>
    <scope>NUCLEOTIDE SEQUENCE [LARGE SCALE GENOMIC DNA]</scope>
    <source>
        <strain evidence="2 3">Stock d4-2</strain>
    </source>
</reference>
<protein>
    <recommendedName>
        <fullName evidence="4">GRIP domain-containing protein</fullName>
    </recommendedName>
</protein>
<dbReference type="InParanoid" id="A0CHW2"/>
<accession>A0CHW2</accession>
<dbReference type="EMBL" id="CT868079">
    <property type="protein sequence ID" value="CAK70379.1"/>
    <property type="molecule type" value="Genomic_DNA"/>
</dbReference>
<name>A0CHW2_PARTE</name>
<evidence type="ECO:0000313" key="2">
    <source>
        <dbReference type="EMBL" id="CAK70379.1"/>
    </source>
</evidence>
<dbReference type="Proteomes" id="UP000000600">
    <property type="component" value="Unassembled WGS sequence"/>
</dbReference>
<organism evidence="2 3">
    <name type="scientific">Paramecium tetraurelia</name>
    <dbReference type="NCBI Taxonomy" id="5888"/>
    <lineage>
        <taxon>Eukaryota</taxon>
        <taxon>Sar</taxon>
        <taxon>Alveolata</taxon>
        <taxon>Ciliophora</taxon>
        <taxon>Intramacronucleata</taxon>
        <taxon>Oligohymenophorea</taxon>
        <taxon>Peniculida</taxon>
        <taxon>Parameciidae</taxon>
        <taxon>Paramecium</taxon>
    </lineage>
</organism>
<evidence type="ECO:0008006" key="4">
    <source>
        <dbReference type="Google" id="ProtNLM"/>
    </source>
</evidence>
<dbReference type="RefSeq" id="XP_001437776.1">
    <property type="nucleotide sequence ID" value="XM_001437739.1"/>
</dbReference>
<gene>
    <name evidence="2" type="ORF">GSPATT00038481001</name>
</gene>
<keyword evidence="3" id="KW-1185">Reference proteome</keyword>
<dbReference type="KEGG" id="ptm:GSPATT00038481001"/>
<dbReference type="HOGENOM" id="CLU_904492_0_0_1"/>
<dbReference type="GeneID" id="5023561"/>
<dbReference type="OMA" id="NIICIIQ"/>
<proteinExistence type="predicted"/>
<feature type="coiled-coil region" evidence="1">
    <location>
        <begin position="75"/>
        <end position="153"/>
    </location>
</feature>
<evidence type="ECO:0000256" key="1">
    <source>
        <dbReference type="SAM" id="Coils"/>
    </source>
</evidence>
<evidence type="ECO:0000313" key="3">
    <source>
        <dbReference type="Proteomes" id="UP000000600"/>
    </source>
</evidence>
<keyword evidence="1" id="KW-0175">Coiled coil</keyword>